<sequence length="250" mass="27523">MKYIGILFACLIIFTFSCTLYEDIGNIDAVADLLADQQEAASTGLKDASTGLKDTSTGLSKLDKKEKKVSSLKETLENSSNVLYESSSPTKTRQEEFFKWLEENDSDYSKRKQLEESMDKVFSLIKDSASSSTEIKEIIAKGQSDAGIIKAGIKTADDIKTDEQVDALVKFVTGTGDDLDLESGSSSIKAFFGTLAEVFDDDLNDVMTDKKGQKRGHDKVFEDLKKVFSEDSDGPFDILKDALKQALKNN</sequence>
<dbReference type="KEGG" id="btur:DB313_04750"/>
<dbReference type="AlphaFoldDB" id="A0A386PMK5"/>
<proteinExistence type="predicted"/>
<evidence type="ECO:0000313" key="1">
    <source>
        <dbReference type="EMBL" id="AYE36811.1"/>
    </source>
</evidence>
<protein>
    <submittedName>
        <fullName evidence="1">Uncharacterized protein</fullName>
    </submittedName>
</protein>
<dbReference type="OrthoDB" id="352863at2"/>
<geneLocation type="plasmid" evidence="1 2">
    <name>lp129</name>
</geneLocation>
<dbReference type="PROSITE" id="PS51257">
    <property type="entry name" value="PROKAR_LIPOPROTEIN"/>
    <property type="match status" value="1"/>
</dbReference>
<reference evidence="1 2" key="1">
    <citation type="journal article" date="2018" name="Infect. Genet. Evol.">
        <title>Genome-wide analysis of Borrelia turcica and 'Candidatus Borrelia tachyglossi' shows relapsing fever-like genomes with unique genomic links to Lyme disease Borrelia.</title>
        <authorList>
            <person name="Gofton A.W."/>
            <person name="Margos G."/>
            <person name="Fingerle V."/>
            <person name="Hepner S."/>
            <person name="Loh S.M."/>
            <person name="Ryan U."/>
            <person name="Irwin P."/>
            <person name="Oskam C.L."/>
        </authorList>
    </citation>
    <scope>NUCLEOTIDE SEQUENCE [LARGE SCALE GENOMIC DNA]</scope>
    <source>
        <strain evidence="1 2">IST7</strain>
        <plasmid evidence="1">lp129</plasmid>
    </source>
</reference>
<name>A0A386PMK5_9SPIR</name>
<keyword evidence="1" id="KW-0614">Plasmid</keyword>
<keyword evidence="2" id="KW-1185">Reference proteome</keyword>
<accession>A0A386PMK5</accession>
<organism evidence="1 2">
    <name type="scientific">Borrelia turcica IST7</name>
    <dbReference type="NCBI Taxonomy" id="1104446"/>
    <lineage>
        <taxon>Bacteria</taxon>
        <taxon>Pseudomonadati</taxon>
        <taxon>Spirochaetota</taxon>
        <taxon>Spirochaetia</taxon>
        <taxon>Spirochaetales</taxon>
        <taxon>Borreliaceae</taxon>
        <taxon>Borrelia</taxon>
    </lineage>
</organism>
<evidence type="ECO:0000313" key="2">
    <source>
        <dbReference type="Proteomes" id="UP000275571"/>
    </source>
</evidence>
<dbReference type="Proteomes" id="UP000275571">
    <property type="component" value="Plasmid lp129"/>
</dbReference>
<dbReference type="RefSeq" id="WP_120104730.1">
    <property type="nucleotide sequence ID" value="NZ_CP028885.1"/>
</dbReference>
<dbReference type="EMBL" id="CP028885">
    <property type="protein sequence ID" value="AYE36811.1"/>
    <property type="molecule type" value="Genomic_DNA"/>
</dbReference>
<gene>
    <name evidence="1" type="ORF">DB313_04750</name>
</gene>